<protein>
    <submittedName>
        <fullName evidence="1">DUF3791 domain-containing protein</fullName>
    </submittedName>
</protein>
<accession>A0ABT8T7Y1</accession>
<organism evidence="1 2">
    <name type="scientific">Campylobacter magnus</name>
    <dbReference type="NCBI Taxonomy" id="3026462"/>
    <lineage>
        <taxon>Bacteria</taxon>
        <taxon>Pseudomonadati</taxon>
        <taxon>Campylobacterota</taxon>
        <taxon>Epsilonproteobacteria</taxon>
        <taxon>Campylobacterales</taxon>
        <taxon>Campylobacteraceae</taxon>
        <taxon>Campylobacter</taxon>
    </lineage>
</organism>
<gene>
    <name evidence="1" type="ORF">Q2362_06015</name>
</gene>
<comment type="caution">
    <text evidence="1">The sequence shown here is derived from an EMBL/GenBank/DDBJ whole genome shotgun (WGS) entry which is preliminary data.</text>
</comment>
<sequence length="71" mass="8028">MNANIASFIIYIIHKIARLEKISPAQVYKTLDKSGCIDEYLVPFYDELHSMDASVVASDALLWLEKRGAKI</sequence>
<reference evidence="1 2" key="1">
    <citation type="submission" date="2023-06" db="EMBL/GenBank/DDBJ databases">
        <title>Campylobacter magnum sp. nov., isolated from cecal contents of domestic pigs (Sus scrofa domesticus).</title>
        <authorList>
            <person name="Papic B."/>
            <person name="Gruntar I."/>
        </authorList>
    </citation>
    <scope>NUCLEOTIDE SEQUENCE [LARGE SCALE GENOMIC DNA]</scope>
    <source>
        <strain evidence="2">34484-21</strain>
    </source>
</reference>
<name>A0ABT8T7Y1_9BACT</name>
<evidence type="ECO:0000313" key="1">
    <source>
        <dbReference type="EMBL" id="MDO2409653.1"/>
    </source>
</evidence>
<proteinExistence type="predicted"/>
<dbReference type="EMBL" id="JAULJQ010000006">
    <property type="protein sequence ID" value="MDO2409653.1"/>
    <property type="molecule type" value="Genomic_DNA"/>
</dbReference>
<dbReference type="Pfam" id="PF12668">
    <property type="entry name" value="DUF3791"/>
    <property type="match status" value="1"/>
</dbReference>
<dbReference type="RefSeq" id="WP_302244466.1">
    <property type="nucleotide sequence ID" value="NZ_JAULJQ010000006.1"/>
</dbReference>
<dbReference type="InterPro" id="IPR024269">
    <property type="entry name" value="DUF3791"/>
</dbReference>
<dbReference type="Proteomes" id="UP001171111">
    <property type="component" value="Unassembled WGS sequence"/>
</dbReference>
<evidence type="ECO:0000313" key="2">
    <source>
        <dbReference type="Proteomes" id="UP001171111"/>
    </source>
</evidence>
<keyword evidence="2" id="KW-1185">Reference proteome</keyword>